<feature type="transmembrane region" description="Helical" evidence="1">
    <location>
        <begin position="203"/>
        <end position="222"/>
    </location>
</feature>
<evidence type="ECO:0000313" key="2">
    <source>
        <dbReference type="EMBL" id="ERF76171.1"/>
    </source>
</evidence>
<dbReference type="GeneID" id="19236561"/>
<dbReference type="HOGENOM" id="CLU_034489_0_0_1"/>
<dbReference type="Proteomes" id="UP000019373">
    <property type="component" value="Unassembled WGS sequence"/>
</dbReference>
<keyword evidence="1" id="KW-0812">Transmembrane</keyword>
<gene>
    <name evidence="2" type="ORF">EPUS_01505</name>
</gene>
<name>U1GVS3_ENDPU</name>
<feature type="transmembrane region" description="Helical" evidence="1">
    <location>
        <begin position="282"/>
        <end position="303"/>
    </location>
</feature>
<dbReference type="AlphaFoldDB" id="U1GVS3"/>
<dbReference type="OMA" id="WVAYSIN"/>
<reference evidence="3" key="1">
    <citation type="journal article" date="2014" name="BMC Genomics">
        <title>Genome characteristics reveal the impact of lichenization on lichen-forming fungus Endocarpon pusillum Hedwig (Verrucariales, Ascomycota).</title>
        <authorList>
            <person name="Wang Y.-Y."/>
            <person name="Liu B."/>
            <person name="Zhang X.-Y."/>
            <person name="Zhou Q.-M."/>
            <person name="Zhang T."/>
            <person name="Li H."/>
            <person name="Yu Y.-F."/>
            <person name="Zhang X.-L."/>
            <person name="Hao X.-Y."/>
            <person name="Wang M."/>
            <person name="Wang L."/>
            <person name="Wei J.-C."/>
        </authorList>
    </citation>
    <scope>NUCLEOTIDE SEQUENCE [LARGE SCALE GENOMIC DNA]</scope>
    <source>
        <strain evidence="3">Z07020 / HMAS-L-300199</strain>
    </source>
</reference>
<keyword evidence="1" id="KW-0472">Membrane</keyword>
<organism evidence="2 3">
    <name type="scientific">Endocarpon pusillum (strain Z07020 / HMAS-L-300199)</name>
    <name type="common">Lichen-forming fungus</name>
    <dbReference type="NCBI Taxonomy" id="1263415"/>
    <lineage>
        <taxon>Eukaryota</taxon>
        <taxon>Fungi</taxon>
        <taxon>Dikarya</taxon>
        <taxon>Ascomycota</taxon>
        <taxon>Pezizomycotina</taxon>
        <taxon>Eurotiomycetes</taxon>
        <taxon>Chaetothyriomycetidae</taxon>
        <taxon>Verrucariales</taxon>
        <taxon>Verrucariaceae</taxon>
        <taxon>Endocarpon</taxon>
    </lineage>
</organism>
<dbReference type="eggNOG" id="ENOG502SH7B">
    <property type="taxonomic scope" value="Eukaryota"/>
</dbReference>
<feature type="transmembrane region" description="Helical" evidence="1">
    <location>
        <begin position="309"/>
        <end position="328"/>
    </location>
</feature>
<keyword evidence="1" id="KW-1133">Transmembrane helix</keyword>
<evidence type="ECO:0000256" key="1">
    <source>
        <dbReference type="SAM" id="Phobius"/>
    </source>
</evidence>
<accession>U1GVS3</accession>
<protein>
    <submittedName>
        <fullName evidence="2">Uncharacterized protein</fullName>
    </submittedName>
</protein>
<evidence type="ECO:0000313" key="3">
    <source>
        <dbReference type="Proteomes" id="UP000019373"/>
    </source>
</evidence>
<feature type="transmembrane region" description="Helical" evidence="1">
    <location>
        <begin position="177"/>
        <end position="197"/>
    </location>
</feature>
<keyword evidence="3" id="KW-1185">Reference proteome</keyword>
<dbReference type="RefSeq" id="XP_007786637.1">
    <property type="nucleotide sequence ID" value="XM_007788447.1"/>
</dbReference>
<proteinExistence type="predicted"/>
<dbReference type="OrthoDB" id="1937642at2759"/>
<dbReference type="EMBL" id="KE720780">
    <property type="protein sequence ID" value="ERF76171.1"/>
    <property type="molecule type" value="Genomic_DNA"/>
</dbReference>
<sequence>MLLQGRTIGDDVVRQWQNPGDILSLLLLLSPGIIQRAFAQLVGGPIAPVAFSFGWVAYSINALLSVFGDGGLMPISDISALVINANGHQRTNLAWVIGRLLRDFEYRADSQGNEQPHAGKTSGSVLPFVSTKGAIGTAVYGFRPQGPGHEKASREALRVTVFEVDPTRPPGRPIRDWIDYLSFAAIFVQMGVAAIPWALSMNYMPFVVTLSGAALTLLTSAVPQWGMEKFSSYRTGSWTVSITRGNGSRHVMLILGKDHGCPSGLDLEMMAARSNSAAPPPLTPVCMTVLAALSMMLLITVAGLREDTWYLLAVGTLGMVQNLVAAGAKRSSSALGIHLRHVNTITDSSVSSVLRKTEQQYPRVGVSLLPVFFPGGMRVPAGEKSFWDEARGDHGSIYEA</sequence>